<gene>
    <name evidence="3" type="ORF">IPP58_12720</name>
</gene>
<dbReference type="PANTHER" id="PTHR31689">
    <property type="entry name" value="DIAMINOPIMELATE EPIMERASE, CHLOROPLASTIC"/>
    <property type="match status" value="1"/>
</dbReference>
<evidence type="ECO:0000256" key="1">
    <source>
        <dbReference type="ARBA" id="ARBA00010219"/>
    </source>
</evidence>
<evidence type="ECO:0008006" key="5">
    <source>
        <dbReference type="Google" id="ProtNLM"/>
    </source>
</evidence>
<organism evidence="3 4">
    <name type="scientific">Candidatus Geothrix skivensis</name>
    <dbReference type="NCBI Taxonomy" id="2954439"/>
    <lineage>
        <taxon>Bacteria</taxon>
        <taxon>Pseudomonadati</taxon>
        <taxon>Acidobacteriota</taxon>
        <taxon>Holophagae</taxon>
        <taxon>Holophagales</taxon>
        <taxon>Holophagaceae</taxon>
        <taxon>Geothrix</taxon>
    </lineage>
</organism>
<protein>
    <recommendedName>
        <fullName evidence="5">Diaminopimelate epimerase</fullName>
    </recommendedName>
</protein>
<sequence>MELHLAAAAGNVFGYLWMDEAKDWTGEDYAKILCPRGSGFGLDGLFLMQKPDGGPWVLEHWDTDGSKSFCSNGSRAALAIPGSPDGPIIEVISSGERILLRRGEDEVGIRMPEGSGFGLREVPLPTELPAGFGWIGNPQLVLRVPSVAAVDLPAFAPPLRHHAALAGGTNVSVIEVLGAGEARIRSWERGVEGETLCCGTGCAVAAAWLAQTEGIRTWRLHTAGGEVVKVELTLDQGVNGVGCGSPAGSVGWVWCIPILPSCCGCKADHGALGRGTQPARLACSTPKGMPRCTG</sequence>
<keyword evidence="2" id="KW-0413">Isomerase</keyword>
<reference evidence="3" key="1">
    <citation type="submission" date="2020-10" db="EMBL/GenBank/DDBJ databases">
        <title>Connecting structure to function with the recovery of over 1000 high-quality activated sludge metagenome-assembled genomes encoding full-length rRNA genes using long-read sequencing.</title>
        <authorList>
            <person name="Singleton C.M."/>
            <person name="Petriglieri F."/>
            <person name="Kristensen J.M."/>
            <person name="Kirkegaard R.H."/>
            <person name="Michaelsen T.Y."/>
            <person name="Andersen M.H."/>
            <person name="Karst S.M."/>
            <person name="Dueholm M.S."/>
            <person name="Nielsen P.H."/>
            <person name="Albertsen M."/>
        </authorList>
    </citation>
    <scope>NUCLEOTIDE SEQUENCE</scope>
    <source>
        <strain evidence="3">Skiv_18-Q3-R9-52_MAXAC.067</strain>
    </source>
</reference>
<dbReference type="GO" id="GO:0009089">
    <property type="term" value="P:lysine biosynthetic process via diaminopimelate"/>
    <property type="evidence" value="ECO:0007669"/>
    <property type="project" value="InterPro"/>
</dbReference>
<accession>A0A9D7SGN3</accession>
<evidence type="ECO:0000313" key="4">
    <source>
        <dbReference type="Proteomes" id="UP000886657"/>
    </source>
</evidence>
<dbReference type="Pfam" id="PF01678">
    <property type="entry name" value="DAP_epimerase"/>
    <property type="match status" value="1"/>
</dbReference>
<dbReference type="InterPro" id="IPR001653">
    <property type="entry name" value="DAP_epimerase_DapF"/>
</dbReference>
<evidence type="ECO:0000256" key="2">
    <source>
        <dbReference type="ARBA" id="ARBA00023235"/>
    </source>
</evidence>
<dbReference type="GO" id="GO:0005829">
    <property type="term" value="C:cytosol"/>
    <property type="evidence" value="ECO:0007669"/>
    <property type="project" value="TreeGrafter"/>
</dbReference>
<dbReference type="SUPFAM" id="SSF54506">
    <property type="entry name" value="Diaminopimelate epimerase-like"/>
    <property type="match status" value="2"/>
</dbReference>
<name>A0A9D7SGN3_9BACT</name>
<comment type="similarity">
    <text evidence="1">Belongs to the diaminopimelate epimerase family.</text>
</comment>
<dbReference type="AlphaFoldDB" id="A0A9D7SGN3"/>
<dbReference type="Gene3D" id="3.10.310.10">
    <property type="entry name" value="Diaminopimelate Epimerase, Chain A, domain 1"/>
    <property type="match status" value="2"/>
</dbReference>
<proteinExistence type="inferred from homology"/>
<dbReference type="Proteomes" id="UP000886657">
    <property type="component" value="Unassembled WGS sequence"/>
</dbReference>
<dbReference type="EMBL" id="JADKIO010000009">
    <property type="protein sequence ID" value="MBK9797334.1"/>
    <property type="molecule type" value="Genomic_DNA"/>
</dbReference>
<comment type="caution">
    <text evidence="3">The sequence shown here is derived from an EMBL/GenBank/DDBJ whole genome shotgun (WGS) entry which is preliminary data.</text>
</comment>
<dbReference type="PANTHER" id="PTHR31689:SF0">
    <property type="entry name" value="DIAMINOPIMELATE EPIMERASE"/>
    <property type="match status" value="1"/>
</dbReference>
<evidence type="ECO:0000313" key="3">
    <source>
        <dbReference type="EMBL" id="MBK9797334.1"/>
    </source>
</evidence>
<dbReference type="GO" id="GO:0008837">
    <property type="term" value="F:diaminopimelate epimerase activity"/>
    <property type="evidence" value="ECO:0007669"/>
    <property type="project" value="InterPro"/>
</dbReference>